<dbReference type="AlphaFoldDB" id="J3SID9"/>
<dbReference type="InterPro" id="IPR055222">
    <property type="entry name" value="PRISE-like_Rossmann-fold"/>
</dbReference>
<protein>
    <submittedName>
        <fullName evidence="2">Progesterone 5-beta-reductase-like protein</fullName>
    </submittedName>
</protein>
<dbReference type="Gene3D" id="3.40.50.720">
    <property type="entry name" value="NAD(P)-binding Rossmann-like Domain"/>
    <property type="match status" value="1"/>
</dbReference>
<dbReference type="PANTHER" id="PTHR32487">
    <property type="entry name" value="3-OXO-DELTA(4,5)-STEROID 5-BETA-REDUCTASE"/>
    <property type="match status" value="1"/>
</dbReference>
<evidence type="ECO:0000313" key="2">
    <source>
        <dbReference type="EMBL" id="AFK23380.1"/>
    </source>
</evidence>
<feature type="domain" description="PRISE-like Rossmann-fold" evidence="1">
    <location>
        <begin position="176"/>
        <end position="363"/>
    </location>
</feature>
<feature type="domain" description="PRISE-like Rossmann-fold" evidence="1">
    <location>
        <begin position="26"/>
        <end position="149"/>
    </location>
</feature>
<dbReference type="Pfam" id="PF22917">
    <property type="entry name" value="PRISE"/>
    <property type="match status" value="2"/>
</dbReference>
<organism evidence="2">
    <name type="scientific">Cordyceps militaris</name>
    <name type="common">Caterpillar fungus</name>
    <name type="synonym">Clavaria militaris</name>
    <dbReference type="NCBI Taxonomy" id="73501"/>
    <lineage>
        <taxon>Eukaryota</taxon>
        <taxon>Fungi</taxon>
        <taxon>Dikarya</taxon>
        <taxon>Ascomycota</taxon>
        <taxon>Pezizomycotina</taxon>
        <taxon>Sordariomycetes</taxon>
        <taxon>Hypocreomycetidae</taxon>
        <taxon>Hypocreales</taxon>
        <taxon>Cordycipitaceae</taxon>
        <taxon>Cordyceps</taxon>
    </lineage>
</organism>
<reference evidence="2" key="2">
    <citation type="journal article" date="2012" name="FEMS Microbiol. Lett.">
        <title>The nonribosomal peptide and polyketide synthetic gene clusters in two strains of entomopathogenic fungi in Cordyceps.</title>
        <authorList>
            <person name="Wang W.J."/>
            <person name="Vogel H."/>
            <person name="Yao Y.J."/>
            <person name="Ping L."/>
        </authorList>
    </citation>
    <scope>NUCLEOTIDE SEQUENCE</scope>
    <source>
        <strain evidence="2">DSM1153</strain>
    </source>
</reference>
<dbReference type="EMBL" id="JN121120">
    <property type="protein sequence ID" value="AFK23380.1"/>
    <property type="molecule type" value="Genomic_DNA"/>
</dbReference>
<proteinExistence type="predicted"/>
<evidence type="ECO:0000259" key="1">
    <source>
        <dbReference type="Pfam" id="PF22917"/>
    </source>
</evidence>
<name>J3SID9_CORMI</name>
<dbReference type="PANTHER" id="PTHR32487:SF8">
    <property type="entry name" value="NAD-DEPENDENT EPIMERASE_DEHYDRATASE DOMAIN-CONTAINING PROTEIN"/>
    <property type="match status" value="1"/>
</dbReference>
<accession>J3SID9</accession>
<sequence>MCFTLVCDTKMYRIIRPLTKFAAFNTSNTDNQLVMKDDNTKMLATAVRAMEKLAPSLSFIALQTGSNVGSLVIALIASKKAYFSQHYGILFAEVLGPAFGPVPLREDLPRLPPPLSDSLMFYSMVDEMSTLSAGKAWKWCDIRPDMIVSSAVLPVFSLRCSSLRNILTQPIRRGTQVGHPPRPNSHSIAESVGAYLALYAHIHPAGSVPFPGTQESWKATFRFTGEELLGDFAVRLSEAKGTLSSGEAFNIAHSDVTSWSQLWPQLAQYWGLRGVGPSDVKVDVQDWVISNVQGVREWEQMHRLQPNRLLKIPWRYFEWAVNMRTSRQMDLARAGTVGYEAESTHLDSFKAAWERLQLAKCLPSQGVM</sequence>
<reference evidence="2" key="1">
    <citation type="submission" date="2011-06" db="EMBL/GenBank/DDBJ databases">
        <title>Characterization of a highly pathogenic TSV isolate from Colombia.</title>
        <authorList>
            <person name="Aranguren L.F."/>
            <person name="Tang K."/>
        </authorList>
    </citation>
    <scope>NUCLEOTIDE SEQUENCE</scope>
    <source>
        <strain evidence="2">DSM1153</strain>
    </source>
</reference>
<gene>
    <name evidence="2" type="primary">EtplQ</name>
</gene>